<accession>A0A136ILG1</accession>
<dbReference type="AlphaFoldDB" id="A0A136ILG1"/>
<proteinExistence type="predicted"/>
<feature type="region of interest" description="Disordered" evidence="5">
    <location>
        <begin position="330"/>
        <end position="357"/>
    </location>
</feature>
<feature type="domain" description="Putative ER transporter 6TM N-terminal" evidence="7">
    <location>
        <begin position="47"/>
        <end position="126"/>
    </location>
</feature>
<feature type="compositionally biased region" description="Basic and acidic residues" evidence="5">
    <location>
        <begin position="554"/>
        <end position="579"/>
    </location>
</feature>
<evidence type="ECO:0000256" key="2">
    <source>
        <dbReference type="ARBA" id="ARBA00022692"/>
    </source>
</evidence>
<evidence type="ECO:0000259" key="7">
    <source>
        <dbReference type="Pfam" id="PF10337"/>
    </source>
</evidence>
<dbReference type="PANTHER" id="PTHR37994:SF4">
    <property type="entry name" value="ER TRANSPORTER 6TM N-TERMINAL DOMAIN-CONTAINING PROTEIN-RELATED"/>
    <property type="match status" value="1"/>
</dbReference>
<feature type="transmembrane region" description="Helical" evidence="6">
    <location>
        <begin position="98"/>
        <end position="118"/>
    </location>
</feature>
<dbReference type="InterPro" id="IPR049453">
    <property type="entry name" value="Memb_transporter_dom"/>
</dbReference>
<dbReference type="FunCoup" id="A0A136ILG1">
    <property type="interactions" value="18"/>
</dbReference>
<dbReference type="PANTHER" id="PTHR37994">
    <property type="entry name" value="ARAE_2_N DOMAIN-CONTAINING PROTEIN-RELATED"/>
    <property type="match status" value="1"/>
</dbReference>
<evidence type="ECO:0000313" key="10">
    <source>
        <dbReference type="Proteomes" id="UP000070501"/>
    </source>
</evidence>
<feature type="domain" description="Putative ER transporter 6TM N-terminal" evidence="7">
    <location>
        <begin position="134"/>
        <end position="415"/>
    </location>
</feature>
<comment type="subcellular location">
    <subcellularLocation>
        <location evidence="1">Membrane</location>
        <topology evidence="1">Multi-pass membrane protein</topology>
    </subcellularLocation>
</comment>
<evidence type="ECO:0008006" key="11">
    <source>
        <dbReference type="Google" id="ProtNLM"/>
    </source>
</evidence>
<feature type="transmembrane region" description="Helical" evidence="6">
    <location>
        <begin position="771"/>
        <end position="793"/>
    </location>
</feature>
<feature type="transmembrane region" description="Helical" evidence="6">
    <location>
        <begin position="712"/>
        <end position="730"/>
    </location>
</feature>
<keyword evidence="3 6" id="KW-1133">Transmembrane helix</keyword>
<feature type="transmembrane region" description="Helical" evidence="6">
    <location>
        <begin position="686"/>
        <end position="706"/>
    </location>
</feature>
<dbReference type="InParanoid" id="A0A136ILG1"/>
<evidence type="ECO:0000256" key="4">
    <source>
        <dbReference type="ARBA" id="ARBA00023136"/>
    </source>
</evidence>
<feature type="transmembrane region" description="Helical" evidence="6">
    <location>
        <begin position="633"/>
        <end position="652"/>
    </location>
</feature>
<dbReference type="GO" id="GO:0016020">
    <property type="term" value="C:membrane"/>
    <property type="evidence" value="ECO:0007669"/>
    <property type="project" value="UniProtKB-SubCell"/>
</dbReference>
<dbReference type="STRING" id="196109.A0A136ILG1"/>
<feature type="transmembrane region" description="Helical" evidence="6">
    <location>
        <begin position="130"/>
        <end position="149"/>
    </location>
</feature>
<dbReference type="EMBL" id="KQ964274">
    <property type="protein sequence ID" value="KXJ85792.1"/>
    <property type="molecule type" value="Genomic_DNA"/>
</dbReference>
<evidence type="ECO:0000256" key="6">
    <source>
        <dbReference type="SAM" id="Phobius"/>
    </source>
</evidence>
<dbReference type="OrthoDB" id="68611at2759"/>
<organism evidence="9 10">
    <name type="scientific">Microdochium bolleyi</name>
    <dbReference type="NCBI Taxonomy" id="196109"/>
    <lineage>
        <taxon>Eukaryota</taxon>
        <taxon>Fungi</taxon>
        <taxon>Dikarya</taxon>
        <taxon>Ascomycota</taxon>
        <taxon>Pezizomycotina</taxon>
        <taxon>Sordariomycetes</taxon>
        <taxon>Xylariomycetidae</taxon>
        <taxon>Xylariales</taxon>
        <taxon>Microdochiaceae</taxon>
        <taxon>Microdochium</taxon>
    </lineage>
</organism>
<evidence type="ECO:0000313" key="9">
    <source>
        <dbReference type="EMBL" id="KXJ85792.1"/>
    </source>
</evidence>
<feature type="region of interest" description="Disordered" evidence="5">
    <location>
        <begin position="1142"/>
        <end position="1165"/>
    </location>
</feature>
<feature type="compositionally biased region" description="Polar residues" evidence="5">
    <location>
        <begin position="1067"/>
        <end position="1080"/>
    </location>
</feature>
<keyword evidence="4 6" id="KW-0472">Membrane</keyword>
<feature type="transmembrane region" description="Helical" evidence="6">
    <location>
        <begin position="60"/>
        <end position="86"/>
    </location>
</feature>
<name>A0A136ILG1_9PEZI</name>
<dbReference type="Pfam" id="PF10337">
    <property type="entry name" value="ArAE_2_N"/>
    <property type="match status" value="2"/>
</dbReference>
<dbReference type="Proteomes" id="UP000070501">
    <property type="component" value="Unassembled WGS sequence"/>
</dbReference>
<gene>
    <name evidence="9" type="ORF">Micbo1qcDRAFT_153740</name>
</gene>
<reference evidence="10" key="1">
    <citation type="submission" date="2016-02" db="EMBL/GenBank/DDBJ databases">
        <title>Draft genome sequence of Microdochium bolleyi, a fungal endophyte of beachgrass.</title>
        <authorList>
            <consortium name="DOE Joint Genome Institute"/>
            <person name="David A.S."/>
            <person name="May G."/>
            <person name="Haridas S."/>
            <person name="Lim J."/>
            <person name="Wang M."/>
            <person name="Labutti K."/>
            <person name="Lipzen A."/>
            <person name="Barry K."/>
            <person name="Grigoriev I.V."/>
        </authorList>
    </citation>
    <scope>NUCLEOTIDE SEQUENCE [LARGE SCALE GENOMIC DNA]</scope>
    <source>
        <strain evidence="10">J235TASD1</strain>
    </source>
</reference>
<keyword evidence="2 6" id="KW-0812">Transmembrane</keyword>
<feature type="region of interest" description="Disordered" evidence="5">
    <location>
        <begin position="554"/>
        <end position="580"/>
    </location>
</feature>
<evidence type="ECO:0000256" key="1">
    <source>
        <dbReference type="ARBA" id="ARBA00004141"/>
    </source>
</evidence>
<evidence type="ECO:0000256" key="3">
    <source>
        <dbReference type="ARBA" id="ARBA00022989"/>
    </source>
</evidence>
<evidence type="ECO:0000256" key="5">
    <source>
        <dbReference type="SAM" id="MobiDB-lite"/>
    </source>
</evidence>
<sequence>MRQTERRRPHRTALQRWPKATARSLWPALSQWCSEITANLLRNRLWQVILKNTLCTTITLIIGIVPAVVAVFGRLTYLGAMISVFAPPGQRFGQMAEALILVLVGTIIGIAWGMLGLYLSELVFMANESAAYGIRAAFFALALLVHGILRAATPRLFLAVFWLLLMSLVILTGTSTGVSVSLLTQLVYPIATAAGVIVLVNVCIYPSFSNGLLGQTTICMLHEALTSLTEANKWFLSSVAGLDGSEVQTQIVGDLRARLATLTECKTKLKTNLAAAQKQQAECNFELAFAFLPPRSLKPISGTMMTRLVKATIALIGACESKYSMIGEQGADGDKNADAESQALTTSDSDSDSDSASTHVRRIELVRPVREVEGGDITLLEHLIFQVRAPISALQIEMEHAVRVVTSTLAFCYDVSTLPAAYSKPSGILTEEVDLQIELFTRALAQFDQESATALGQAATTTDDIGYQGDIMPRMETHLVSSLLINQRQAGSELLGILQHSRILLEARTSRYRSRRFHLPRLSWRKWLRTGGEKDGNVLPESARKEARAGHGLLEDKRDAGDQHKGQHSSNDDLIRGNKDEEDCNLEPVHTASTEKGKIPRRKGPQKAETSTALWLRGIAADVVEFIADSDSLAFALKLSIAGFIVTWPAFVPAFNAWYSYVRGSWASLQLILVFEVSVGTSFQGFFLRAIGTMVGCTIGYFAYLIGGGNEVVAIVILVIGLIPSSYVHVGTPYVKTGIISIVSLAVICLGMLALPSIVAGGFSDPPWEIYVKRMVCFLIGGTVALLVEVFLFPVRARDRLVESLASCIQQISHMEGSIAVGIDSPINIDVRNHALNSDFLEAKGKAEQTLAAARTFLPFCLTEPRLKGSFQGQTIIYGEMIYVLSQIIDRMDNMLYLRKVFGSSVLEELNQDVVAQRRNVAGSISITLFAVHEALTTRLPLPQFLPSCRVAQLRYISRVRELLLQRSATDPESRNVTRRGSMVLPTQTLKSATKQNFISWNAASAGMMEIIEYLEELVDLAKLLVGVNAFRSGMLERPKFKEYIAKADTRKGGPRADGSSFYESSLRMTKTQSGGTISRRSWARKVRPGPEEHATTRPRGHTLSTPGGGDGTMDVSDEARQDFDIPMSLQRVKTKRIEGLERLRSAATNDPKGKGLRSTSTWAA</sequence>
<keyword evidence="10" id="KW-1185">Reference proteome</keyword>
<feature type="transmembrane region" description="Helical" evidence="6">
    <location>
        <begin position="156"/>
        <end position="174"/>
    </location>
</feature>
<feature type="region of interest" description="Disordered" evidence="5">
    <location>
        <begin position="1067"/>
        <end position="1117"/>
    </location>
</feature>
<feature type="domain" description="Integral membrane bound transporter" evidence="8">
    <location>
        <begin position="656"/>
        <end position="788"/>
    </location>
</feature>
<dbReference type="Pfam" id="PF13515">
    <property type="entry name" value="FUSC_2"/>
    <property type="match status" value="1"/>
</dbReference>
<evidence type="ECO:0000259" key="8">
    <source>
        <dbReference type="Pfam" id="PF13515"/>
    </source>
</evidence>
<dbReference type="InterPro" id="IPR018823">
    <property type="entry name" value="ArAE_2_N"/>
</dbReference>
<feature type="transmembrane region" description="Helical" evidence="6">
    <location>
        <begin position="737"/>
        <end position="759"/>
    </location>
</feature>
<feature type="transmembrane region" description="Helical" evidence="6">
    <location>
        <begin position="186"/>
        <end position="205"/>
    </location>
</feature>
<protein>
    <recommendedName>
        <fullName evidence="11">ER transporter 6TM N-terminal domain-containing protein</fullName>
    </recommendedName>
</protein>